<protein>
    <submittedName>
        <fullName evidence="1">Uncharacterized protein</fullName>
    </submittedName>
</protein>
<comment type="caution">
    <text evidence="1">The sequence shown here is derived from an EMBL/GenBank/DDBJ whole genome shotgun (WGS) entry which is preliminary data.</text>
</comment>
<name>A0A101MKE9_PENFR</name>
<proteinExistence type="predicted"/>
<keyword evidence="2" id="KW-1185">Reference proteome</keyword>
<accession>A0A101MKE9</accession>
<dbReference type="EMBL" id="LLXE01000112">
    <property type="protein sequence ID" value="KUM62065.1"/>
    <property type="molecule type" value="Genomic_DNA"/>
</dbReference>
<reference evidence="1 2" key="1">
    <citation type="submission" date="2015-10" db="EMBL/GenBank/DDBJ databases">
        <title>Genome sequencing of Penicillium freii.</title>
        <authorList>
            <person name="Nguyen H.D."/>
            <person name="Visagie C.M."/>
            <person name="Seifert K.A."/>
        </authorList>
    </citation>
    <scope>NUCLEOTIDE SEQUENCE [LARGE SCALE GENOMIC DNA]</scope>
    <source>
        <strain evidence="1 2">DAOM 242723</strain>
    </source>
</reference>
<dbReference type="Proteomes" id="UP000055045">
    <property type="component" value="Unassembled WGS sequence"/>
</dbReference>
<gene>
    <name evidence="1" type="ORF">ACN42_g5049</name>
</gene>
<organism evidence="1 2">
    <name type="scientific">Penicillium freii</name>
    <dbReference type="NCBI Taxonomy" id="48697"/>
    <lineage>
        <taxon>Eukaryota</taxon>
        <taxon>Fungi</taxon>
        <taxon>Dikarya</taxon>
        <taxon>Ascomycota</taxon>
        <taxon>Pezizomycotina</taxon>
        <taxon>Eurotiomycetes</taxon>
        <taxon>Eurotiomycetidae</taxon>
        <taxon>Eurotiales</taxon>
        <taxon>Aspergillaceae</taxon>
        <taxon>Penicillium</taxon>
    </lineage>
</organism>
<evidence type="ECO:0000313" key="1">
    <source>
        <dbReference type="EMBL" id="KUM62065.1"/>
    </source>
</evidence>
<dbReference type="AlphaFoldDB" id="A0A101MKE9"/>
<evidence type="ECO:0000313" key="2">
    <source>
        <dbReference type="Proteomes" id="UP000055045"/>
    </source>
</evidence>
<sequence>MSDVKQLSSTLIVISRLITSHLSSTYVTIGDSVVAYYDPDLVPPCRLRMLNRWIDIPSETTPYICTYTYRIFPAGCRRFYEGAQTQAQ</sequence>